<name>A0A1J5R5G8_9ZZZZ</name>
<dbReference type="InterPro" id="IPR050330">
    <property type="entry name" value="Bact_OuterMem_StrucFunc"/>
</dbReference>
<dbReference type="PROSITE" id="PS51257">
    <property type="entry name" value="PROKAR_LIPOPROTEIN"/>
    <property type="match status" value="1"/>
</dbReference>
<keyword evidence="3" id="KW-0998">Cell outer membrane</keyword>
<evidence type="ECO:0000256" key="2">
    <source>
        <dbReference type="ARBA" id="ARBA00023136"/>
    </source>
</evidence>
<comment type="caution">
    <text evidence="5">The sequence shown here is derived from an EMBL/GenBank/DDBJ whole genome shotgun (WGS) entry which is preliminary data.</text>
</comment>
<sequence length="218" mass="22135">MLKRTIAFAVVGTLALGGCADMSQSQKSTAQGAGIGAAAGAVIGALTAGGNPGRSAATGAIAGAAVGAAGGYLWNQHLEKQKQQMEQATAGTGVQVTKTADNRLKINVPADAGFATGSAQLNGNLYPVLNQLASGLVQNPTESVQILGYTDSTGSDAINYPLSENRALSVKNYLVSRGVQPQRIATQGMGPQNPVASNHTAQGRAMNRRVEIFVASAQ</sequence>
<feature type="domain" description="OmpA-like" evidence="4">
    <location>
        <begin position="101"/>
        <end position="218"/>
    </location>
</feature>
<accession>A0A1J5R5G8</accession>
<reference evidence="5" key="1">
    <citation type="submission" date="2016-10" db="EMBL/GenBank/DDBJ databases">
        <title>Sequence of Gallionella enrichment culture.</title>
        <authorList>
            <person name="Poehlein A."/>
            <person name="Muehling M."/>
            <person name="Daniel R."/>
        </authorList>
    </citation>
    <scope>NUCLEOTIDE SEQUENCE</scope>
</reference>
<dbReference type="PROSITE" id="PS51123">
    <property type="entry name" value="OMPA_2"/>
    <property type="match status" value="1"/>
</dbReference>
<dbReference type="CDD" id="cd07185">
    <property type="entry name" value="OmpA_C-like"/>
    <property type="match status" value="1"/>
</dbReference>
<dbReference type="InterPro" id="IPR006665">
    <property type="entry name" value="OmpA-like"/>
</dbReference>
<dbReference type="Pfam" id="PF00691">
    <property type="entry name" value="OmpA"/>
    <property type="match status" value="1"/>
</dbReference>
<dbReference type="Pfam" id="PF13441">
    <property type="entry name" value="Gly-zipper_YMGG"/>
    <property type="match status" value="1"/>
</dbReference>
<dbReference type="InterPro" id="IPR027367">
    <property type="entry name" value="Gly-zipper_YMGG"/>
</dbReference>
<dbReference type="PRINTS" id="PR01021">
    <property type="entry name" value="OMPADOMAIN"/>
</dbReference>
<dbReference type="SUPFAM" id="SSF103088">
    <property type="entry name" value="OmpA-like"/>
    <property type="match status" value="1"/>
</dbReference>
<dbReference type="AlphaFoldDB" id="A0A1J5R5G8"/>
<keyword evidence="5" id="KW-0449">Lipoprotein</keyword>
<evidence type="ECO:0000259" key="4">
    <source>
        <dbReference type="PROSITE" id="PS51123"/>
    </source>
</evidence>
<gene>
    <name evidence="5" type="primary">yiaD_6</name>
    <name evidence="5" type="ORF">GALL_268290</name>
</gene>
<dbReference type="InterPro" id="IPR006664">
    <property type="entry name" value="OMP_bac"/>
</dbReference>
<dbReference type="PRINTS" id="PR01023">
    <property type="entry name" value="NAFLGMOTY"/>
</dbReference>
<dbReference type="Gene3D" id="3.30.1330.60">
    <property type="entry name" value="OmpA-like domain"/>
    <property type="match status" value="1"/>
</dbReference>
<dbReference type="InterPro" id="IPR006690">
    <property type="entry name" value="OMPA-like_CS"/>
</dbReference>
<protein>
    <submittedName>
        <fullName evidence="5">Putative lipoprotein YiaD</fullName>
    </submittedName>
</protein>
<evidence type="ECO:0000313" key="5">
    <source>
        <dbReference type="EMBL" id="OIQ91232.1"/>
    </source>
</evidence>
<proteinExistence type="predicted"/>
<evidence type="ECO:0000256" key="3">
    <source>
        <dbReference type="ARBA" id="ARBA00023237"/>
    </source>
</evidence>
<dbReference type="PANTHER" id="PTHR30329">
    <property type="entry name" value="STATOR ELEMENT OF FLAGELLAR MOTOR COMPLEX"/>
    <property type="match status" value="1"/>
</dbReference>
<organism evidence="5">
    <name type="scientific">mine drainage metagenome</name>
    <dbReference type="NCBI Taxonomy" id="410659"/>
    <lineage>
        <taxon>unclassified sequences</taxon>
        <taxon>metagenomes</taxon>
        <taxon>ecological metagenomes</taxon>
    </lineage>
</organism>
<dbReference type="PANTHER" id="PTHR30329:SF21">
    <property type="entry name" value="LIPOPROTEIN YIAD-RELATED"/>
    <property type="match status" value="1"/>
</dbReference>
<dbReference type="PROSITE" id="PS01068">
    <property type="entry name" value="OMPA_1"/>
    <property type="match status" value="1"/>
</dbReference>
<evidence type="ECO:0000256" key="1">
    <source>
        <dbReference type="ARBA" id="ARBA00004442"/>
    </source>
</evidence>
<dbReference type="InterPro" id="IPR036737">
    <property type="entry name" value="OmpA-like_sf"/>
</dbReference>
<keyword evidence="2" id="KW-0472">Membrane</keyword>
<dbReference type="EMBL" id="MLJW01000265">
    <property type="protein sequence ID" value="OIQ91232.1"/>
    <property type="molecule type" value="Genomic_DNA"/>
</dbReference>
<comment type="subcellular location">
    <subcellularLocation>
        <location evidence="1">Cell outer membrane</location>
    </subcellularLocation>
</comment>
<dbReference type="GO" id="GO:0009279">
    <property type="term" value="C:cell outer membrane"/>
    <property type="evidence" value="ECO:0007669"/>
    <property type="project" value="UniProtKB-SubCell"/>
</dbReference>